<dbReference type="OrthoDB" id="9801773at2"/>
<reference evidence="4 5" key="1">
    <citation type="journal article" date="2011" name="Front. Microbiol.">
        <title>Genomic signatures of strain selection and enhancement in Bacillus atrophaeus var. globigii, a historical biowarfare simulant.</title>
        <authorList>
            <person name="Gibbons H.S."/>
            <person name="Broomall S.M."/>
            <person name="McNew L.A."/>
            <person name="Daligault H."/>
            <person name="Chapman C."/>
            <person name="Bruce D."/>
            <person name="Karavis M."/>
            <person name="Krepps M."/>
            <person name="McGregor P.A."/>
            <person name="Hong C."/>
            <person name="Park K.H."/>
            <person name="Akmal A."/>
            <person name="Feldman A."/>
            <person name="Lin J.S."/>
            <person name="Chang W.E."/>
            <person name="Higgs B.W."/>
            <person name="Demirev P."/>
            <person name="Lindquist J."/>
            <person name="Liem A."/>
            <person name="Fochler E."/>
            <person name="Read T.D."/>
            <person name="Tapia R."/>
            <person name="Johnson S."/>
            <person name="Bishop-Lilly K.A."/>
            <person name="Detter C."/>
            <person name="Han C."/>
            <person name="Sozhamannan S."/>
            <person name="Rosenzweig C.N."/>
            <person name="Skowronski E.W."/>
        </authorList>
    </citation>
    <scope>NUCLEOTIDE SEQUENCE [LARGE SCALE GENOMIC DNA]</scope>
    <source>
        <strain evidence="4 5">MLST1</strain>
    </source>
</reference>
<feature type="domain" description="DUF1731" evidence="3">
    <location>
        <begin position="250"/>
        <end position="295"/>
    </location>
</feature>
<sequence length="297" mass="32997">MRALITGGTGLIGTALIKKLRNQYRITVLTRDSVKAYKKLGHDIDTLNDLSSLSSLDSFDAVINLAGEPIADKRWTDKQKERIEQSRWQITEQLAQLCQASEEPPEVLISGSAIGYYGRQGEEPVTEAEPRVHDEFTHRLCAHWEQLALTAESEKTRVCLLRTGLVMAPSGGALARMSLPFKLGMGGPIGHGKQMMSWIHLDDIVDLIIFLLNNEKCSGPYNATAPHPVSNEEFSKTLGKVLHRPVFLRVPAFVMKGLLGEMADMLLTGQAVLPQRAQEAGFQFRHAQLREALQHCF</sequence>
<comment type="caution">
    <text evidence="4">The sequence shown here is derived from an EMBL/GenBank/DDBJ whole genome shotgun (WGS) entry which is preliminary data.</text>
</comment>
<dbReference type="NCBIfam" id="TIGR01777">
    <property type="entry name" value="yfcH"/>
    <property type="match status" value="1"/>
</dbReference>
<keyword evidence="5" id="KW-1185">Reference proteome</keyword>
<dbReference type="InterPro" id="IPR001509">
    <property type="entry name" value="Epimerase_deHydtase"/>
</dbReference>
<feature type="domain" description="NAD-dependent epimerase/dehydratase" evidence="2">
    <location>
        <begin position="3"/>
        <end position="222"/>
    </location>
</feature>
<gene>
    <name evidence="4" type="ORF">CWE09_05315</name>
</gene>
<evidence type="ECO:0000259" key="3">
    <source>
        <dbReference type="Pfam" id="PF08338"/>
    </source>
</evidence>
<dbReference type="InterPro" id="IPR036291">
    <property type="entry name" value="NAD(P)-bd_dom_sf"/>
</dbReference>
<comment type="similarity">
    <text evidence="1">Belongs to the NAD(P)-dependent epimerase/dehydratase family. SDR39U1 subfamily.</text>
</comment>
<evidence type="ECO:0000313" key="4">
    <source>
        <dbReference type="EMBL" id="RUO26143.1"/>
    </source>
</evidence>
<dbReference type="RefSeq" id="WP_126802958.1">
    <property type="nucleotide sequence ID" value="NZ_PIPL01000001.1"/>
</dbReference>
<dbReference type="SUPFAM" id="SSF51735">
    <property type="entry name" value="NAD(P)-binding Rossmann-fold domains"/>
    <property type="match status" value="1"/>
</dbReference>
<organism evidence="4 5">
    <name type="scientific">Aliidiomarina minuta</name>
    <dbReference type="NCBI Taxonomy" id="880057"/>
    <lineage>
        <taxon>Bacteria</taxon>
        <taxon>Pseudomonadati</taxon>
        <taxon>Pseudomonadota</taxon>
        <taxon>Gammaproteobacteria</taxon>
        <taxon>Alteromonadales</taxon>
        <taxon>Idiomarinaceae</taxon>
        <taxon>Aliidiomarina</taxon>
    </lineage>
</organism>
<proteinExistence type="inferred from homology"/>
<dbReference type="Pfam" id="PF08338">
    <property type="entry name" value="DUF1731"/>
    <property type="match status" value="1"/>
</dbReference>
<dbReference type="AlphaFoldDB" id="A0A432W7S0"/>
<dbReference type="CDD" id="cd05242">
    <property type="entry name" value="SDR_a8"/>
    <property type="match status" value="1"/>
</dbReference>
<accession>A0A432W7S0</accession>
<dbReference type="InterPro" id="IPR013549">
    <property type="entry name" value="DUF1731"/>
</dbReference>
<evidence type="ECO:0000256" key="1">
    <source>
        <dbReference type="ARBA" id="ARBA00009353"/>
    </source>
</evidence>
<dbReference type="Pfam" id="PF01370">
    <property type="entry name" value="Epimerase"/>
    <property type="match status" value="1"/>
</dbReference>
<evidence type="ECO:0000259" key="2">
    <source>
        <dbReference type="Pfam" id="PF01370"/>
    </source>
</evidence>
<evidence type="ECO:0000313" key="5">
    <source>
        <dbReference type="Proteomes" id="UP000288293"/>
    </source>
</evidence>
<dbReference type="Proteomes" id="UP000288293">
    <property type="component" value="Unassembled WGS sequence"/>
</dbReference>
<dbReference type="PANTHER" id="PTHR11092">
    <property type="entry name" value="SUGAR NUCLEOTIDE EPIMERASE RELATED"/>
    <property type="match status" value="1"/>
</dbReference>
<protein>
    <submittedName>
        <fullName evidence="4">TIGR01777 family protein</fullName>
    </submittedName>
</protein>
<dbReference type="Gene3D" id="3.40.50.720">
    <property type="entry name" value="NAD(P)-binding Rossmann-like Domain"/>
    <property type="match status" value="1"/>
</dbReference>
<dbReference type="InterPro" id="IPR010099">
    <property type="entry name" value="SDR39U1"/>
</dbReference>
<dbReference type="PANTHER" id="PTHR11092:SF0">
    <property type="entry name" value="EPIMERASE FAMILY PROTEIN SDR39U1"/>
    <property type="match status" value="1"/>
</dbReference>
<dbReference type="EMBL" id="PIPL01000001">
    <property type="protein sequence ID" value="RUO26143.1"/>
    <property type="molecule type" value="Genomic_DNA"/>
</dbReference>
<name>A0A432W7S0_9GAMM</name>